<dbReference type="PANTHER" id="PTHR46229:SF4">
    <property type="entry name" value="ACID STRESS PROTEIN IBAG"/>
    <property type="match status" value="1"/>
</dbReference>
<evidence type="ECO:0000256" key="2">
    <source>
        <dbReference type="RuleBase" id="RU003860"/>
    </source>
</evidence>
<comment type="similarity">
    <text evidence="1 2">Belongs to the BolA/IbaG family.</text>
</comment>
<sequence>MNSNEVQKLLESSIPHSTVTAEGEGCNFQVSVVSTAFEGLSTVKRQQLVYSHLQEAISSGAIHAVTMKTLTPEQNNAKN</sequence>
<organism evidence="3 4">
    <name type="scientific">Marinomonas phaeophyticola</name>
    <dbReference type="NCBI Taxonomy" id="3004091"/>
    <lineage>
        <taxon>Bacteria</taxon>
        <taxon>Pseudomonadati</taxon>
        <taxon>Pseudomonadota</taxon>
        <taxon>Gammaproteobacteria</taxon>
        <taxon>Oceanospirillales</taxon>
        <taxon>Oceanospirillaceae</taxon>
        <taxon>Marinomonas</taxon>
    </lineage>
</organism>
<dbReference type="Proteomes" id="UP001149719">
    <property type="component" value="Unassembled WGS sequence"/>
</dbReference>
<protein>
    <submittedName>
        <fullName evidence="3">BolA/IbaG family iron-sulfur metabolism protein</fullName>
    </submittedName>
</protein>
<dbReference type="RefSeq" id="WP_269127136.1">
    <property type="nucleotide sequence ID" value="NZ_JAPUBN010000019.1"/>
</dbReference>
<proteinExistence type="inferred from homology"/>
<dbReference type="InterPro" id="IPR050961">
    <property type="entry name" value="BolA/IbaG_stress_morph_reg"/>
</dbReference>
<name>A0ABT4JXN5_9GAMM</name>
<dbReference type="Gene3D" id="3.30.300.90">
    <property type="entry name" value="BolA-like"/>
    <property type="match status" value="1"/>
</dbReference>
<dbReference type="PIRSF" id="PIRSF003113">
    <property type="entry name" value="BolA"/>
    <property type="match status" value="1"/>
</dbReference>
<evidence type="ECO:0000313" key="4">
    <source>
        <dbReference type="Proteomes" id="UP001149719"/>
    </source>
</evidence>
<dbReference type="PANTHER" id="PTHR46229">
    <property type="entry name" value="BOLA TRANSCRIPTION REGULATOR"/>
    <property type="match status" value="1"/>
</dbReference>
<dbReference type="InterPro" id="IPR036065">
    <property type="entry name" value="BolA-like_sf"/>
</dbReference>
<comment type="caution">
    <text evidence="3">The sequence shown here is derived from an EMBL/GenBank/DDBJ whole genome shotgun (WGS) entry which is preliminary data.</text>
</comment>
<evidence type="ECO:0000313" key="3">
    <source>
        <dbReference type="EMBL" id="MCZ2723043.1"/>
    </source>
</evidence>
<reference evidence="3" key="1">
    <citation type="submission" date="2022-12" db="EMBL/GenBank/DDBJ databases">
        <title>Marinomonas 15G1-11 sp. nov, isolated from marine algae.</title>
        <authorList>
            <person name="Butt M."/>
            <person name="Choi D.G."/>
            <person name="Kim J.M."/>
            <person name="Lee J.K."/>
            <person name="Baek J.H."/>
            <person name="Jeon C.O."/>
        </authorList>
    </citation>
    <scope>NUCLEOTIDE SEQUENCE</scope>
    <source>
        <strain evidence="3">15G1-11</strain>
    </source>
</reference>
<accession>A0ABT4JXN5</accession>
<dbReference type="Pfam" id="PF01722">
    <property type="entry name" value="BolA"/>
    <property type="match status" value="1"/>
</dbReference>
<evidence type="ECO:0000256" key="1">
    <source>
        <dbReference type="ARBA" id="ARBA00005578"/>
    </source>
</evidence>
<dbReference type="EMBL" id="JAPUBN010000019">
    <property type="protein sequence ID" value="MCZ2723043.1"/>
    <property type="molecule type" value="Genomic_DNA"/>
</dbReference>
<keyword evidence="4" id="KW-1185">Reference proteome</keyword>
<gene>
    <name evidence="3" type="ORF">O1D97_15820</name>
</gene>
<dbReference type="InterPro" id="IPR002634">
    <property type="entry name" value="BolA"/>
</dbReference>
<dbReference type="SUPFAM" id="SSF82657">
    <property type="entry name" value="BolA-like"/>
    <property type="match status" value="1"/>
</dbReference>